<accession>G0S100</accession>
<dbReference type="Gene3D" id="3.40.50.300">
    <property type="entry name" value="P-loop containing nucleotide triphosphate hydrolases"/>
    <property type="match status" value="1"/>
</dbReference>
<sequence>MHLKRAPLTGFDKGHSLEPKKVVLVLDGLDLLLATLESPKQDGEETLIAFRDMLIDMREHTHAMIITLETDDPLIKEQQSVLEQRHAWFAIGLAHDADMLLSLRLLDTGVAKDVSGVIRITCPGDGIDHKDEEFLYHVGGDGGVRVFERGQQ</sequence>
<comment type="pathway">
    <text evidence="1">tRNA modification; 5-methoxycarbonylmethyl-2-thiouridine-tRNA biosynthesis.</text>
</comment>
<dbReference type="GO" id="GO:0033588">
    <property type="term" value="C:elongator holoenzyme complex"/>
    <property type="evidence" value="ECO:0007669"/>
    <property type="project" value="InterPro"/>
</dbReference>
<dbReference type="EMBL" id="GL988039">
    <property type="protein sequence ID" value="EGS22710.1"/>
    <property type="molecule type" value="Genomic_DNA"/>
</dbReference>
<dbReference type="KEGG" id="cthr:CTHT_0011840"/>
<dbReference type="eggNOG" id="ENOG502QSI3">
    <property type="taxonomic scope" value="Eukaryota"/>
</dbReference>
<dbReference type="Proteomes" id="UP000008066">
    <property type="component" value="Unassembled WGS sequence"/>
</dbReference>
<dbReference type="UniPathway" id="UPA00988"/>
<reference evidence="3 4" key="1">
    <citation type="journal article" date="2011" name="Cell">
        <title>Insight into structure and assembly of the nuclear pore complex by utilizing the genome of a eukaryotic thermophile.</title>
        <authorList>
            <person name="Amlacher S."/>
            <person name="Sarges P."/>
            <person name="Flemming D."/>
            <person name="van Noort V."/>
            <person name="Kunze R."/>
            <person name="Devos D.P."/>
            <person name="Arumugam M."/>
            <person name="Bork P."/>
            <person name="Hurt E."/>
        </authorList>
    </citation>
    <scope>NUCLEOTIDE SEQUENCE [LARGE SCALE GENOMIC DNA]</scope>
    <source>
        <strain evidence="4">DSM 1495 / CBS 144.50 / IMI 039719</strain>
    </source>
</reference>
<dbReference type="GO" id="GO:0002098">
    <property type="term" value="P:tRNA wobble uridine modification"/>
    <property type="evidence" value="ECO:0007669"/>
    <property type="project" value="InterPro"/>
</dbReference>
<gene>
    <name evidence="3" type="ORF">CTHT_0011840</name>
</gene>
<evidence type="ECO:0000256" key="2">
    <source>
        <dbReference type="ARBA" id="ARBA00008837"/>
    </source>
</evidence>
<dbReference type="PANTHER" id="PTHR16184:SF6">
    <property type="entry name" value="ELONGATOR COMPLEX PROTEIN 6"/>
    <property type="match status" value="1"/>
</dbReference>
<dbReference type="RefSeq" id="XP_006691702.1">
    <property type="nucleotide sequence ID" value="XM_006691639.1"/>
</dbReference>
<dbReference type="HOGENOM" id="CLU_059771_1_0_1"/>
<evidence type="ECO:0000256" key="1">
    <source>
        <dbReference type="ARBA" id="ARBA00005043"/>
    </source>
</evidence>
<name>G0S100_CHATD</name>
<dbReference type="InterPro" id="IPR018627">
    <property type="entry name" value="ELP6"/>
</dbReference>
<evidence type="ECO:0000313" key="4">
    <source>
        <dbReference type="Proteomes" id="UP000008066"/>
    </source>
</evidence>
<organism evidence="4">
    <name type="scientific">Chaetomium thermophilum (strain DSM 1495 / CBS 144.50 / IMI 039719)</name>
    <name type="common">Thermochaetoides thermophila</name>
    <dbReference type="NCBI Taxonomy" id="759272"/>
    <lineage>
        <taxon>Eukaryota</taxon>
        <taxon>Fungi</taxon>
        <taxon>Dikarya</taxon>
        <taxon>Ascomycota</taxon>
        <taxon>Pezizomycotina</taxon>
        <taxon>Sordariomycetes</taxon>
        <taxon>Sordariomycetidae</taxon>
        <taxon>Sordariales</taxon>
        <taxon>Chaetomiaceae</taxon>
        <taxon>Thermochaetoides</taxon>
    </lineage>
</organism>
<dbReference type="OrthoDB" id="9995306at2759"/>
<dbReference type="PANTHER" id="PTHR16184">
    <property type="entry name" value="ELONGATOR COMPLEX PROTEIN 6"/>
    <property type="match status" value="1"/>
</dbReference>
<dbReference type="STRING" id="759272.G0S100"/>
<evidence type="ECO:0000313" key="3">
    <source>
        <dbReference type="EMBL" id="EGS22710.1"/>
    </source>
</evidence>
<dbReference type="GeneID" id="18255222"/>
<keyword evidence="4" id="KW-1185">Reference proteome</keyword>
<dbReference type="AlphaFoldDB" id="G0S100"/>
<protein>
    <submittedName>
        <fullName evidence="3">Uncharacterized protein</fullName>
    </submittedName>
</protein>
<comment type="similarity">
    <text evidence="2">Belongs to the ELP6 family.</text>
</comment>
<dbReference type="InterPro" id="IPR027417">
    <property type="entry name" value="P-loop_NTPase"/>
</dbReference>
<proteinExistence type="inferred from homology"/>